<dbReference type="InterPro" id="IPR010280">
    <property type="entry name" value="U5_MeTrfase_fam"/>
</dbReference>
<comment type="caution">
    <text evidence="7">The sequence shown here is derived from an EMBL/GenBank/DDBJ whole genome shotgun (WGS) entry which is preliminary data.</text>
</comment>
<evidence type="ECO:0000313" key="8">
    <source>
        <dbReference type="Proteomes" id="UP001445335"/>
    </source>
</evidence>
<evidence type="ECO:0000313" key="7">
    <source>
        <dbReference type="EMBL" id="KAK9846519.1"/>
    </source>
</evidence>
<dbReference type="InterPro" id="IPR029063">
    <property type="entry name" value="SAM-dependent_MTases_sf"/>
</dbReference>
<keyword evidence="8" id="KW-1185">Reference proteome</keyword>
<dbReference type="InterPro" id="IPR011869">
    <property type="entry name" value="TrmA_MeTrfase"/>
</dbReference>
<dbReference type="HAMAP" id="MF_01011">
    <property type="entry name" value="RNA_methyltr_TrmA"/>
    <property type="match status" value="1"/>
</dbReference>
<dbReference type="Gene3D" id="2.40.50.1070">
    <property type="match status" value="1"/>
</dbReference>
<feature type="binding site" evidence="5">
    <location>
        <position position="322"/>
    </location>
    <ligand>
        <name>S-adenosyl-L-methionine</name>
        <dbReference type="ChEBI" id="CHEBI:59789"/>
    </ligand>
</feature>
<dbReference type="SUPFAM" id="SSF53335">
    <property type="entry name" value="S-adenosyl-L-methionine-dependent methyltransferases"/>
    <property type="match status" value="1"/>
</dbReference>
<dbReference type="FunFam" id="2.40.50.1070:FF:000001">
    <property type="entry name" value="tRNA/tmRNA (uracil-C(5))-methyltransferase"/>
    <property type="match status" value="1"/>
</dbReference>
<dbReference type="InterPro" id="IPR030390">
    <property type="entry name" value="MeTrfase_TrmA_AS"/>
</dbReference>
<dbReference type="GO" id="GO:0000049">
    <property type="term" value="F:tRNA binding"/>
    <property type="evidence" value="ECO:0007669"/>
    <property type="project" value="TreeGrafter"/>
</dbReference>
<reference evidence="7 8" key="1">
    <citation type="journal article" date="2024" name="Nat. Commun.">
        <title>Phylogenomics reveals the evolutionary origins of lichenization in chlorophyte algae.</title>
        <authorList>
            <person name="Puginier C."/>
            <person name="Libourel C."/>
            <person name="Otte J."/>
            <person name="Skaloud P."/>
            <person name="Haon M."/>
            <person name="Grisel S."/>
            <person name="Petersen M."/>
            <person name="Berrin J.G."/>
            <person name="Delaux P.M."/>
            <person name="Dal Grande F."/>
            <person name="Keller J."/>
        </authorList>
    </citation>
    <scope>NUCLEOTIDE SEQUENCE [LARGE SCALE GENOMIC DNA]</scope>
    <source>
        <strain evidence="7 8">SAG 245.80</strain>
    </source>
</reference>
<evidence type="ECO:0000256" key="6">
    <source>
        <dbReference type="PROSITE-ProRule" id="PRU10015"/>
    </source>
</evidence>
<evidence type="ECO:0000256" key="2">
    <source>
        <dbReference type="ARBA" id="ARBA00022679"/>
    </source>
</evidence>
<accession>A0AAW1SJ69</accession>
<comment type="similarity">
    <text evidence="5">Belongs to the class I-like SAM-binding methyltransferase superfamily. RNA M5U methyltransferase family.</text>
</comment>
<dbReference type="FunFam" id="3.40.50.150:FF:000012">
    <property type="entry name" value="tRNA/tmRNA (uracil-C(5))-methyltransferase"/>
    <property type="match status" value="1"/>
</dbReference>
<proteinExistence type="inferred from homology"/>
<dbReference type="Gene3D" id="3.40.50.150">
    <property type="entry name" value="Vaccinia Virus protein VP39"/>
    <property type="match status" value="1"/>
</dbReference>
<sequence>MSSAAASESLPLTTTSVDRYEEQLAAKLASVRQCFSGVQFPDVQVVESEREHYRMRAEFAVWRDKEDLYYVMYDTATREGSVEPVRTRVRVDQFPVGSRLLNTLMAEVMAVARSDQELKHKLFQVNFHTTLSGEAMVTMLYHRRLDTQWEAAAGALRGQLAACKGLEGALTVAGRSRKQKITLGPGHVTEGLHVAGRQLQYRQLEGAFSQPNAGVCQRMLEWAHESTCGSQAGDLLELYCGNGNFTVVLAENFRRVLATEVSKAAVAAAAENLSANSVANVAIARLTAEELSAAWRGERTFERLRQAGVDLAAMDFTTILVDPPRAGLDAATEALLPHFANVVYISCNPVTLEANLRPLLATHRVRRFAVFDQFPYTHHIECGAYLQRMAEVELPMAEMDERERSTAAEGKEVNAMKDGEMVLEEMVGMEERRQDR</sequence>
<dbReference type="PROSITE" id="PS01230">
    <property type="entry name" value="TRMA_1"/>
    <property type="match status" value="1"/>
</dbReference>
<feature type="active site" evidence="6">
    <location>
        <position position="347"/>
    </location>
</feature>
<dbReference type="EMBL" id="JALJOU010000001">
    <property type="protein sequence ID" value="KAK9846519.1"/>
    <property type="molecule type" value="Genomic_DNA"/>
</dbReference>
<keyword evidence="4" id="KW-0819">tRNA processing</keyword>
<evidence type="ECO:0000256" key="3">
    <source>
        <dbReference type="ARBA" id="ARBA00022691"/>
    </source>
</evidence>
<keyword evidence="1 5" id="KW-0489">Methyltransferase</keyword>
<dbReference type="AlphaFoldDB" id="A0AAW1SJ69"/>
<dbReference type="PANTHER" id="PTHR47790:SF2">
    <property type="entry name" value="TRNA_TMRNA (URACIL-C(5))-METHYLTRANSFERASE"/>
    <property type="match status" value="1"/>
</dbReference>
<dbReference type="PROSITE" id="PS01231">
    <property type="entry name" value="TRMA_2"/>
    <property type="match status" value="1"/>
</dbReference>
<feature type="binding site" evidence="5">
    <location>
        <position position="260"/>
    </location>
    <ligand>
        <name>S-adenosyl-L-methionine</name>
        <dbReference type="ChEBI" id="CHEBI:59789"/>
    </ligand>
</feature>
<dbReference type="PANTHER" id="PTHR47790">
    <property type="entry name" value="TRNA/TMRNA (URACIL-C(5))-METHYLTRANSFERASE"/>
    <property type="match status" value="1"/>
</dbReference>
<dbReference type="GO" id="GO:0019843">
    <property type="term" value="F:rRNA binding"/>
    <property type="evidence" value="ECO:0007669"/>
    <property type="project" value="TreeGrafter"/>
</dbReference>
<evidence type="ECO:0000256" key="4">
    <source>
        <dbReference type="ARBA" id="ARBA00022694"/>
    </source>
</evidence>
<evidence type="ECO:0000256" key="5">
    <source>
        <dbReference type="PROSITE-ProRule" id="PRU01024"/>
    </source>
</evidence>
<feature type="binding site" evidence="5">
    <location>
        <position position="239"/>
    </location>
    <ligand>
        <name>S-adenosyl-L-methionine</name>
        <dbReference type="ChEBI" id="CHEBI:59789"/>
    </ligand>
</feature>
<dbReference type="InterPro" id="IPR030391">
    <property type="entry name" value="MeTrfase_TrmA_CS"/>
</dbReference>
<keyword evidence="3 5" id="KW-0949">S-adenosyl-L-methionine</keyword>
<evidence type="ECO:0000256" key="1">
    <source>
        <dbReference type="ARBA" id="ARBA00022603"/>
    </source>
</evidence>
<name>A0AAW1SJ69_9CHLO</name>
<organism evidence="7 8">
    <name type="scientific">Elliptochloris bilobata</name>
    <dbReference type="NCBI Taxonomy" id="381761"/>
    <lineage>
        <taxon>Eukaryota</taxon>
        <taxon>Viridiplantae</taxon>
        <taxon>Chlorophyta</taxon>
        <taxon>core chlorophytes</taxon>
        <taxon>Trebouxiophyceae</taxon>
        <taxon>Trebouxiophyceae incertae sedis</taxon>
        <taxon>Elliptochloris clade</taxon>
        <taxon>Elliptochloris</taxon>
    </lineage>
</organism>
<gene>
    <name evidence="7" type="ORF">WJX81_005828</name>
</gene>
<protein>
    <submittedName>
        <fullName evidence="7">Uncharacterized protein</fullName>
    </submittedName>
</protein>
<dbReference type="Pfam" id="PF05958">
    <property type="entry name" value="tRNA_U5-meth_tr"/>
    <property type="match status" value="1"/>
</dbReference>
<dbReference type="PROSITE" id="PS51687">
    <property type="entry name" value="SAM_MT_RNA_M5U"/>
    <property type="match status" value="1"/>
</dbReference>
<dbReference type="Proteomes" id="UP001445335">
    <property type="component" value="Unassembled WGS sequence"/>
</dbReference>
<feature type="binding site" evidence="5">
    <location>
        <position position="210"/>
    </location>
    <ligand>
        <name>S-adenosyl-L-methionine</name>
        <dbReference type="ChEBI" id="CHEBI:59789"/>
    </ligand>
</feature>
<dbReference type="GO" id="GO:0032259">
    <property type="term" value="P:methylation"/>
    <property type="evidence" value="ECO:0007669"/>
    <property type="project" value="UniProtKB-KW"/>
</dbReference>
<feature type="active site" description="Nucleophile" evidence="5">
    <location>
        <position position="347"/>
    </location>
</feature>
<keyword evidence="2 5" id="KW-0808">Transferase</keyword>
<dbReference type="GO" id="GO:0009451">
    <property type="term" value="P:RNA modification"/>
    <property type="evidence" value="ECO:0007669"/>
    <property type="project" value="UniProtKB-ARBA"/>
</dbReference>
<dbReference type="NCBIfam" id="TIGR02143">
    <property type="entry name" value="trmA_only"/>
    <property type="match status" value="1"/>
</dbReference>
<dbReference type="GO" id="GO:0005829">
    <property type="term" value="C:cytosol"/>
    <property type="evidence" value="ECO:0007669"/>
    <property type="project" value="TreeGrafter"/>
</dbReference>
<dbReference type="GO" id="GO:0008033">
    <property type="term" value="P:tRNA processing"/>
    <property type="evidence" value="ECO:0007669"/>
    <property type="project" value="UniProtKB-KW"/>
</dbReference>
<dbReference type="GO" id="GO:0030697">
    <property type="term" value="F:tRNA (uracil(54)-C5)-methyltransferase activity, S-adenosyl methionine-dependent"/>
    <property type="evidence" value="ECO:0007669"/>
    <property type="project" value="InterPro"/>
</dbReference>